<sequence>MTSTVPFALRPLALSLCAILLLGVAGCDPKATGPATEKQAVQRYPIPNSTFPIARAVEVPASKVLVFPSGTTPDPANPEAEKFSAEYWGDTKAQTVSVLTKTKATLESLGLGLGDVVKMTAYVVAPTPGAAMDFAGFMEGYTQFFGTAEQPKLPARTTVQVAGLAAQGMLVEIEVIVARP</sequence>
<evidence type="ECO:0000313" key="2">
    <source>
        <dbReference type="EMBL" id="EIT69633.1"/>
    </source>
</evidence>
<dbReference type="InterPro" id="IPR006175">
    <property type="entry name" value="YjgF/YER057c/UK114"/>
</dbReference>
<organism evidence="2 3">
    <name type="scientific">Hydrocarboniphaga effusa AP103</name>
    <dbReference type="NCBI Taxonomy" id="1172194"/>
    <lineage>
        <taxon>Bacteria</taxon>
        <taxon>Pseudomonadati</taxon>
        <taxon>Pseudomonadota</taxon>
        <taxon>Gammaproteobacteria</taxon>
        <taxon>Nevskiales</taxon>
        <taxon>Nevskiaceae</taxon>
        <taxon>Hydrocarboniphaga</taxon>
    </lineage>
</organism>
<gene>
    <name evidence="2" type="ORF">WQQ_32150</name>
</gene>
<dbReference type="PANTHER" id="PTHR11803:SF59">
    <property type="entry name" value="ENDORIBONUCLEASE"/>
    <property type="match status" value="1"/>
</dbReference>
<comment type="caution">
    <text evidence="2">The sequence shown here is derived from an EMBL/GenBank/DDBJ whole genome shotgun (WGS) entry which is preliminary data.</text>
</comment>
<dbReference type="SUPFAM" id="SSF55298">
    <property type="entry name" value="YjgF-like"/>
    <property type="match status" value="1"/>
</dbReference>
<dbReference type="EMBL" id="AKGD01000002">
    <property type="protein sequence ID" value="EIT69633.1"/>
    <property type="molecule type" value="Genomic_DNA"/>
</dbReference>
<dbReference type="Proteomes" id="UP000003704">
    <property type="component" value="Unassembled WGS sequence"/>
</dbReference>
<dbReference type="PANTHER" id="PTHR11803">
    <property type="entry name" value="2-IMINOBUTANOATE/2-IMINOPROPANOATE DEAMINASE RIDA"/>
    <property type="match status" value="1"/>
</dbReference>
<reference evidence="2 3" key="1">
    <citation type="journal article" date="2012" name="J. Bacteriol.">
        <title>Genome Sequence of n-Alkane-Degrading Hydrocarboniphaga effusa Strain AP103T (ATCC BAA-332T).</title>
        <authorList>
            <person name="Chang H.K."/>
            <person name="Zylstra G.J."/>
            <person name="Chae J.C."/>
        </authorList>
    </citation>
    <scope>NUCLEOTIDE SEQUENCE [LARGE SCALE GENOMIC DNA]</scope>
    <source>
        <strain evidence="2 3">AP103</strain>
    </source>
</reference>
<dbReference type="PATRIC" id="fig|1172194.4.peg.3116"/>
<dbReference type="GO" id="GO:0005829">
    <property type="term" value="C:cytosol"/>
    <property type="evidence" value="ECO:0007669"/>
    <property type="project" value="TreeGrafter"/>
</dbReference>
<dbReference type="STRING" id="1172194.WQQ_32150"/>
<keyword evidence="1" id="KW-0732">Signal</keyword>
<proteinExistence type="predicted"/>
<dbReference type="CDD" id="cd06151">
    <property type="entry name" value="YjgF_YER057c_UK114_like_3"/>
    <property type="match status" value="1"/>
</dbReference>
<feature type="chain" id="PRO_5003714429" evidence="1">
    <location>
        <begin position="28"/>
        <end position="180"/>
    </location>
</feature>
<keyword evidence="3" id="KW-1185">Reference proteome</keyword>
<evidence type="ECO:0000256" key="1">
    <source>
        <dbReference type="SAM" id="SignalP"/>
    </source>
</evidence>
<name>I8T7B5_9GAMM</name>
<feature type="signal peptide" evidence="1">
    <location>
        <begin position="1"/>
        <end position="27"/>
    </location>
</feature>
<dbReference type="Gene3D" id="3.30.1330.40">
    <property type="entry name" value="RutC-like"/>
    <property type="match status" value="1"/>
</dbReference>
<accession>I8T7B5</accession>
<dbReference type="AlphaFoldDB" id="I8T7B5"/>
<evidence type="ECO:0000313" key="3">
    <source>
        <dbReference type="Proteomes" id="UP000003704"/>
    </source>
</evidence>
<dbReference type="Pfam" id="PF01042">
    <property type="entry name" value="Ribonuc_L-PSP"/>
    <property type="match status" value="1"/>
</dbReference>
<dbReference type="InterPro" id="IPR035959">
    <property type="entry name" value="RutC-like_sf"/>
</dbReference>
<dbReference type="GO" id="GO:0019239">
    <property type="term" value="F:deaminase activity"/>
    <property type="evidence" value="ECO:0007669"/>
    <property type="project" value="TreeGrafter"/>
</dbReference>
<protein>
    <submittedName>
        <fullName evidence="2">TdcF protein</fullName>
    </submittedName>
</protein>
<dbReference type="RefSeq" id="WP_007186154.1">
    <property type="nucleotide sequence ID" value="NZ_AKGD01000002.1"/>
</dbReference>